<dbReference type="AlphaFoldDB" id="A0A410HFG4"/>
<sequence>MHIMKQNRSNRSNPYTLSTRSFKPVRSPIQKESQFCAPNLELNNKSNTLSTDENIFRNVFPQNYAGNEYLETNGIVNNSFKNAYFNRVDLTGTNLSGLAQNDGYHFKSNNHCNEYSEANTQDLYAKTPNPSNNTIIENINHHHPLYQISFKLINIRDKLHTSSDKNHIMQLVSELIEETNYVNDLTLETQLDLEMKFFITTLARNIANLCNKEVEFVQQLFSAYEEFVEYTSFLFKDFQKSDSKQEKSKRQKTDPMSTLWFIKYLLDNNLQKPDKNQRNLLSLWTNMVLHDVNRWFIRTNNNYVKNNEKETARKKLTERAKITSKQLRNTFKY</sequence>
<protein>
    <submittedName>
        <fullName evidence="2">HD1-like protein</fullName>
    </submittedName>
</protein>
<feature type="region of interest" description="Disordered" evidence="1">
    <location>
        <begin position="1"/>
        <end position="24"/>
    </location>
</feature>
<accession>A0A410HFG4</accession>
<evidence type="ECO:0000313" key="2">
    <source>
        <dbReference type="EMBL" id="QAB33271.1"/>
    </source>
</evidence>
<feature type="compositionally biased region" description="Polar residues" evidence="1">
    <location>
        <begin position="1"/>
        <end position="21"/>
    </location>
</feature>
<organism evidence="2">
    <name type="scientific">Glomus macrocarpum</name>
    <dbReference type="NCBI Taxonomy" id="144533"/>
    <lineage>
        <taxon>Eukaryota</taxon>
        <taxon>Fungi</taxon>
        <taxon>Fungi incertae sedis</taxon>
        <taxon>Mucoromycota</taxon>
        <taxon>Glomeromycotina</taxon>
        <taxon>Glomeromycetes</taxon>
        <taxon>Glomerales</taxon>
        <taxon>Glomeraceae</taxon>
        <taxon>Glomus</taxon>
    </lineage>
</organism>
<evidence type="ECO:0000256" key="1">
    <source>
        <dbReference type="SAM" id="MobiDB-lite"/>
    </source>
</evidence>
<reference evidence="2" key="1">
    <citation type="journal article" date="2019" name="New Phytol.">
        <title>Comparative genomics of Rhizophagus irregularis, R. cerebriforme, R. diaphanus and Gigaspora rosea highlights specific genetic features in Glomeromycotina.</title>
        <authorList>
            <person name="Morin E."/>
            <person name="Miyauchi S."/>
            <person name="San Clemente H."/>
            <person name="Chen E.C."/>
            <person name="Pelin A."/>
            <person name="de la Providencia I."/>
            <person name="Ndikumana S."/>
            <person name="Beaudet D."/>
            <person name="Hainaut M."/>
            <person name="Drula E."/>
            <person name="Kuo A."/>
            <person name="Tang N."/>
            <person name="Roy S."/>
            <person name="Viala J."/>
            <person name="Henrissat B."/>
            <person name="Grigoriev I.V."/>
            <person name="Corradi N."/>
            <person name="Roux C."/>
            <person name="Martin F.M."/>
        </authorList>
    </citation>
    <scope>NUCLEOTIDE SEQUENCE</scope>
</reference>
<dbReference type="EMBL" id="MH445376">
    <property type="protein sequence ID" value="QAB33271.1"/>
    <property type="molecule type" value="mRNA"/>
</dbReference>
<proteinExistence type="evidence at transcript level"/>
<name>A0A410HFG4_9GLOM</name>